<reference evidence="1" key="1">
    <citation type="submission" date="2021-07" db="EMBL/GenBank/DDBJ databases">
        <title>Elsinoe batatas strain:CRI-CJ2 Genome sequencing and assembly.</title>
        <authorList>
            <person name="Huang L."/>
        </authorList>
    </citation>
    <scope>NUCLEOTIDE SEQUENCE</scope>
    <source>
        <strain evidence="1">CRI-CJ2</strain>
    </source>
</reference>
<keyword evidence="2" id="KW-1185">Reference proteome</keyword>
<comment type="caution">
    <text evidence="1">The sequence shown here is derived from an EMBL/GenBank/DDBJ whole genome shotgun (WGS) entry which is preliminary data.</text>
</comment>
<organism evidence="1 2">
    <name type="scientific">Elsinoe batatas</name>
    <dbReference type="NCBI Taxonomy" id="2601811"/>
    <lineage>
        <taxon>Eukaryota</taxon>
        <taxon>Fungi</taxon>
        <taxon>Dikarya</taxon>
        <taxon>Ascomycota</taxon>
        <taxon>Pezizomycotina</taxon>
        <taxon>Dothideomycetes</taxon>
        <taxon>Dothideomycetidae</taxon>
        <taxon>Myriangiales</taxon>
        <taxon>Elsinoaceae</taxon>
        <taxon>Elsinoe</taxon>
    </lineage>
</organism>
<dbReference type="AlphaFoldDB" id="A0A8K0PI75"/>
<name>A0A8K0PI75_9PEZI</name>
<dbReference type="Proteomes" id="UP000809789">
    <property type="component" value="Unassembled WGS sequence"/>
</dbReference>
<proteinExistence type="predicted"/>
<dbReference type="EMBL" id="JAESVG020000004">
    <property type="protein sequence ID" value="KAG8628183.1"/>
    <property type="molecule type" value="Genomic_DNA"/>
</dbReference>
<sequence>MVSQDEGLVDQERDLDTDCFDNLHRCLSVDGADMFHRYRRCVEQHLLEVMRDYQRQRMLKTGSPVFALLEKMKAEAAANKAKVLQGKEASVAKESFIQEFLRKDGRYIVRSVALKRRDYFATSIKSAFAHGTNVYPITHTLGLGALLVFAIESVGGLQSTYVTPLGNTLITVNTSRSIQCAKGNLIELFLDHDWQRKRTCPGWSRGTSIAGHHAEHLSRELPGSTYLLVVLKSPSEW</sequence>
<gene>
    <name evidence="1" type="ORF">KVT40_004056</name>
</gene>
<accession>A0A8K0PI75</accession>
<evidence type="ECO:0000313" key="1">
    <source>
        <dbReference type="EMBL" id="KAG8628183.1"/>
    </source>
</evidence>
<protein>
    <submittedName>
        <fullName evidence="1">Uncharacterized protein</fullName>
    </submittedName>
</protein>
<evidence type="ECO:0000313" key="2">
    <source>
        <dbReference type="Proteomes" id="UP000809789"/>
    </source>
</evidence>